<feature type="compositionally biased region" description="Polar residues" evidence="1">
    <location>
        <begin position="18"/>
        <end position="42"/>
    </location>
</feature>
<evidence type="ECO:0000313" key="3">
    <source>
        <dbReference type="Proteomes" id="UP000016935"/>
    </source>
</evidence>
<evidence type="ECO:0008006" key="4">
    <source>
        <dbReference type="Google" id="ProtNLM"/>
    </source>
</evidence>
<feature type="compositionally biased region" description="Acidic residues" evidence="1">
    <location>
        <begin position="77"/>
        <end position="86"/>
    </location>
</feature>
<feature type="compositionally biased region" description="Basic and acidic residues" evidence="1">
    <location>
        <begin position="87"/>
        <end position="99"/>
    </location>
</feature>
<organism evidence="2 3">
    <name type="scientific">Exserohilum turcicum (strain 28A)</name>
    <name type="common">Northern leaf blight fungus</name>
    <name type="synonym">Setosphaeria turcica</name>
    <dbReference type="NCBI Taxonomy" id="671987"/>
    <lineage>
        <taxon>Eukaryota</taxon>
        <taxon>Fungi</taxon>
        <taxon>Dikarya</taxon>
        <taxon>Ascomycota</taxon>
        <taxon>Pezizomycotina</taxon>
        <taxon>Dothideomycetes</taxon>
        <taxon>Pleosporomycetidae</taxon>
        <taxon>Pleosporales</taxon>
        <taxon>Pleosporineae</taxon>
        <taxon>Pleosporaceae</taxon>
        <taxon>Exserohilum</taxon>
    </lineage>
</organism>
<reference evidence="2 3" key="1">
    <citation type="journal article" date="2012" name="PLoS Pathog.">
        <title>Diverse lifestyles and strategies of plant pathogenesis encoded in the genomes of eighteen Dothideomycetes fungi.</title>
        <authorList>
            <person name="Ohm R.A."/>
            <person name="Feau N."/>
            <person name="Henrissat B."/>
            <person name="Schoch C.L."/>
            <person name="Horwitz B.A."/>
            <person name="Barry K.W."/>
            <person name="Condon B.J."/>
            <person name="Copeland A.C."/>
            <person name="Dhillon B."/>
            <person name="Glaser F."/>
            <person name="Hesse C.N."/>
            <person name="Kosti I."/>
            <person name="LaButti K."/>
            <person name="Lindquist E.A."/>
            <person name="Lucas S."/>
            <person name="Salamov A.A."/>
            <person name="Bradshaw R.E."/>
            <person name="Ciuffetti L."/>
            <person name="Hamelin R.C."/>
            <person name="Kema G.H.J."/>
            <person name="Lawrence C."/>
            <person name="Scott J.A."/>
            <person name="Spatafora J.W."/>
            <person name="Turgeon B.G."/>
            <person name="de Wit P.J.G.M."/>
            <person name="Zhong S."/>
            <person name="Goodwin S.B."/>
            <person name="Grigoriev I.V."/>
        </authorList>
    </citation>
    <scope>NUCLEOTIDE SEQUENCE [LARGE SCALE GENOMIC DNA]</scope>
    <source>
        <strain evidence="3">28A</strain>
    </source>
</reference>
<feature type="compositionally biased region" description="Low complexity" evidence="1">
    <location>
        <begin position="1"/>
        <end position="17"/>
    </location>
</feature>
<reference evidence="2 3" key="2">
    <citation type="journal article" date="2013" name="PLoS Genet.">
        <title>Comparative genome structure, secondary metabolite, and effector coding capacity across Cochliobolus pathogens.</title>
        <authorList>
            <person name="Condon B.J."/>
            <person name="Leng Y."/>
            <person name="Wu D."/>
            <person name="Bushley K.E."/>
            <person name="Ohm R.A."/>
            <person name="Otillar R."/>
            <person name="Martin J."/>
            <person name="Schackwitz W."/>
            <person name="Grimwood J."/>
            <person name="MohdZainudin N."/>
            <person name="Xue C."/>
            <person name="Wang R."/>
            <person name="Manning V.A."/>
            <person name="Dhillon B."/>
            <person name="Tu Z.J."/>
            <person name="Steffenson B.J."/>
            <person name="Salamov A."/>
            <person name="Sun H."/>
            <person name="Lowry S."/>
            <person name="LaButti K."/>
            <person name="Han J."/>
            <person name="Copeland A."/>
            <person name="Lindquist E."/>
            <person name="Barry K."/>
            <person name="Schmutz J."/>
            <person name="Baker S.E."/>
            <person name="Ciuffetti L.M."/>
            <person name="Grigoriev I.V."/>
            <person name="Zhong S."/>
            <person name="Turgeon B.G."/>
        </authorList>
    </citation>
    <scope>NUCLEOTIDE SEQUENCE [LARGE SCALE GENOMIC DNA]</scope>
    <source>
        <strain evidence="3">28A</strain>
    </source>
</reference>
<dbReference type="eggNOG" id="ENOG502S8FX">
    <property type="taxonomic scope" value="Eukaryota"/>
</dbReference>
<keyword evidence="3" id="KW-1185">Reference proteome</keyword>
<dbReference type="STRING" id="671987.R0KTI2"/>
<sequence length="540" mass="60824">MSSSTFQSFSTSSSSTTVNGQTVSKSEQTYSDPSGTHVQRTHQAPGEAPRVERYQTDANGRQLGGSRGSDAGRIQDVTEEYEEKMEDEYAKREGERRDSLSASASAPTRSFGVIQIEKKKAGRRLLVYDNTGSFTLRKSTSRITLPPYPWNMVPTVHKIDPNADTIITLKNACTDFAPWQPALTEPEGAWASWVRLNEKRKKKAKEDDLIIKPQLTRHLVARGRSRNTAAPSTSEPSNDAVPSDAASQATEPEQDDVYYHVSSRHLMLASPMFKRALDKDGFKESIPHESDGFYHIDAHDWDPEAFLIVMQIIHGRNRNVPRVIPLEMLAKIAVVEDYYHFGEGLEIFQELWLKELKKTDLPTTYCRDLVLWIWVAWTFSDEEPFLYATFVAITHAREAVSTLDLPIPSRVIEKINSRRQEGIEAILSGLHNLLKKYRSSSYICPEDDHVSFACGSFLLGALTKGMDEKGLIDPPLVAPFTNMSCEDLCDCLDEMRYSDWASLSWGETHSCTLNEDLIEWLSTMSIQYGTMGFESLQDLG</sequence>
<gene>
    <name evidence="2" type="ORF">SETTUDRAFT_18875</name>
</gene>
<proteinExistence type="predicted"/>
<dbReference type="EMBL" id="KB908481">
    <property type="protein sequence ID" value="EOA92229.1"/>
    <property type="molecule type" value="Genomic_DNA"/>
</dbReference>
<feature type="compositionally biased region" description="Polar residues" evidence="1">
    <location>
        <begin position="226"/>
        <end position="237"/>
    </location>
</feature>
<feature type="region of interest" description="Disordered" evidence="1">
    <location>
        <begin position="1"/>
        <end position="108"/>
    </location>
</feature>
<dbReference type="GeneID" id="19402143"/>
<accession>R0KTI2</accession>
<dbReference type="RefSeq" id="XP_008020141.1">
    <property type="nucleotide sequence ID" value="XM_008021950.1"/>
</dbReference>
<dbReference type="Proteomes" id="UP000016935">
    <property type="component" value="Unassembled WGS sequence"/>
</dbReference>
<evidence type="ECO:0000256" key="1">
    <source>
        <dbReference type="SAM" id="MobiDB-lite"/>
    </source>
</evidence>
<evidence type="ECO:0000313" key="2">
    <source>
        <dbReference type="EMBL" id="EOA92229.1"/>
    </source>
</evidence>
<dbReference type="OrthoDB" id="5326346at2759"/>
<name>R0KTI2_EXST2</name>
<feature type="region of interest" description="Disordered" evidence="1">
    <location>
        <begin position="221"/>
        <end position="253"/>
    </location>
</feature>
<dbReference type="AlphaFoldDB" id="R0KTI2"/>
<protein>
    <recommendedName>
        <fullName evidence="4">BTB domain-containing protein</fullName>
    </recommendedName>
</protein>
<dbReference type="HOGENOM" id="CLU_031555_2_0_1"/>